<protein>
    <submittedName>
        <fullName evidence="1">Uncharacterized protein</fullName>
    </submittedName>
</protein>
<accession>A0ACD5GWH4</accession>
<name>A0ACD5GWH4_9CYAN</name>
<keyword evidence="2" id="KW-1185">Reference proteome</keyword>
<dbReference type="EMBL" id="CP182909">
    <property type="protein sequence ID" value="XPM64721.1"/>
    <property type="molecule type" value="Genomic_DNA"/>
</dbReference>
<sequence>MSKFGEGINQFAETAKAKIKLEIDKIEKLQENQPRTTKKIKTYLKIFLKYLQVFKTSSKIV</sequence>
<reference evidence="1 2" key="1">
    <citation type="journal article" date="2016" name="Genome Announc.">
        <title>Draft Genome Sequence of the Thermotolerant Cyanobacterium Desertifilum sp. IPPAS B-1220.</title>
        <authorList>
            <person name="Mironov K.S."/>
            <person name="Sinetova M.A."/>
            <person name="Bolatkhan K."/>
            <person name="Zayadan B.K."/>
            <person name="Ustinova V.V."/>
            <person name="Kupriyanova E.V."/>
            <person name="Skrypnik A.N."/>
            <person name="Gogoleva N.E."/>
            <person name="Gogolev Y.V."/>
            <person name="Los D.A."/>
        </authorList>
    </citation>
    <scope>NUCLEOTIDE SEQUENCE [LARGE SCALE GENOMIC DNA]</scope>
    <source>
        <strain evidence="1 2">IPPAS B-1220</strain>
    </source>
</reference>
<evidence type="ECO:0000313" key="2">
    <source>
        <dbReference type="Proteomes" id="UP000095472"/>
    </source>
</evidence>
<dbReference type="Proteomes" id="UP000095472">
    <property type="component" value="Chromosome"/>
</dbReference>
<proteinExistence type="predicted"/>
<gene>
    <name evidence="1" type="ORF">BH720_001685</name>
</gene>
<evidence type="ECO:0000313" key="1">
    <source>
        <dbReference type="EMBL" id="XPM64721.1"/>
    </source>
</evidence>
<organism evidence="1 2">
    <name type="scientific">Desertifilum tharense IPPAS B-1220</name>
    <dbReference type="NCBI Taxonomy" id="1781255"/>
    <lineage>
        <taxon>Bacteria</taxon>
        <taxon>Bacillati</taxon>
        <taxon>Cyanobacteriota</taxon>
        <taxon>Cyanophyceae</taxon>
        <taxon>Desertifilales</taxon>
        <taxon>Desertifilaceae</taxon>
        <taxon>Desertifilum</taxon>
    </lineage>
</organism>